<feature type="domain" description="Superoxide dismutase copper/zinc binding" evidence="5">
    <location>
        <begin position="55"/>
        <end position="198"/>
    </location>
</feature>
<dbReference type="InterPro" id="IPR001424">
    <property type="entry name" value="SOD_Cu_Zn_dom"/>
</dbReference>
<comment type="catalytic activity">
    <reaction evidence="3">
        <text>2 superoxide + 2 H(+) = H2O2 + O2</text>
        <dbReference type="Rhea" id="RHEA:20696"/>
        <dbReference type="ChEBI" id="CHEBI:15378"/>
        <dbReference type="ChEBI" id="CHEBI:15379"/>
        <dbReference type="ChEBI" id="CHEBI:16240"/>
        <dbReference type="ChEBI" id="CHEBI:18421"/>
        <dbReference type="EC" id="1.15.1.1"/>
    </reaction>
</comment>
<evidence type="ECO:0000256" key="1">
    <source>
        <dbReference type="ARBA" id="ARBA00010457"/>
    </source>
</evidence>
<keyword evidence="3" id="KW-0186">Copper</keyword>
<dbReference type="Gene3D" id="2.60.40.200">
    <property type="entry name" value="Superoxide dismutase, copper/zinc binding domain"/>
    <property type="match status" value="1"/>
</dbReference>
<dbReference type="EMBL" id="PYAV01000002">
    <property type="protein sequence ID" value="PSL50876.1"/>
    <property type="molecule type" value="Genomic_DNA"/>
</dbReference>
<dbReference type="InterPro" id="IPR036423">
    <property type="entry name" value="SOD-like_Cu/Zn_dom_sf"/>
</dbReference>
<evidence type="ECO:0000256" key="4">
    <source>
        <dbReference type="SAM" id="MobiDB-lite"/>
    </source>
</evidence>
<dbReference type="RefSeq" id="WP_106587597.1">
    <property type="nucleotide sequence ID" value="NZ_PYAV01000002.1"/>
</dbReference>
<feature type="region of interest" description="Disordered" evidence="4">
    <location>
        <begin position="172"/>
        <end position="206"/>
    </location>
</feature>
<proteinExistence type="inferred from homology"/>
<dbReference type="InterPro" id="IPR024134">
    <property type="entry name" value="SOD_Cu/Zn_/chaperone"/>
</dbReference>
<dbReference type="PROSITE" id="PS00332">
    <property type="entry name" value="SOD_CU_ZN_2"/>
    <property type="match status" value="1"/>
</dbReference>
<sequence>MQFRWKAVGMCLLITLAACQPRAEEPLDHELQPVQSAADSSARAEMTLASGEDAGTVSFLRNKEGLTVVTGHLHDVTPGFHGFHIHENAICEPEAPDGPFTSAGGHYNPENTDHPAHSGDLVPVYAVSDGTAQFSFVTDQFSPEELIDAETALILHEQPDNFANIPDRYVSQNTGEAGPDEDTLATGDSGAREACGVIGAQNSSTE</sequence>
<organism evidence="6 7">
    <name type="scientific">Salsuginibacillus halophilus</name>
    <dbReference type="NCBI Taxonomy" id="517424"/>
    <lineage>
        <taxon>Bacteria</taxon>
        <taxon>Bacillati</taxon>
        <taxon>Bacillota</taxon>
        <taxon>Bacilli</taxon>
        <taxon>Bacillales</taxon>
        <taxon>Bacillaceae</taxon>
        <taxon>Salsuginibacillus</taxon>
    </lineage>
</organism>
<dbReference type="SUPFAM" id="SSF49329">
    <property type="entry name" value="Cu,Zn superoxide dismutase-like"/>
    <property type="match status" value="1"/>
</dbReference>
<keyword evidence="3" id="KW-0862">Zinc</keyword>
<accession>A0A2P8HXC6</accession>
<dbReference type="InterPro" id="IPR018152">
    <property type="entry name" value="SOD_Cu/Zn_BS"/>
</dbReference>
<comment type="caution">
    <text evidence="6">The sequence shown here is derived from an EMBL/GenBank/DDBJ whole genome shotgun (WGS) entry which is preliminary data.</text>
</comment>
<dbReference type="Pfam" id="PF00080">
    <property type="entry name" value="Sod_Cu"/>
    <property type="match status" value="1"/>
</dbReference>
<evidence type="ECO:0000259" key="5">
    <source>
        <dbReference type="Pfam" id="PF00080"/>
    </source>
</evidence>
<dbReference type="PROSITE" id="PS51257">
    <property type="entry name" value="PROKAR_LIPOPROTEIN"/>
    <property type="match status" value="1"/>
</dbReference>
<reference evidence="6 7" key="1">
    <citation type="submission" date="2018-03" db="EMBL/GenBank/DDBJ databases">
        <title>Genomic Encyclopedia of Type Strains, Phase III (KMG-III): the genomes of soil and plant-associated and newly described type strains.</title>
        <authorList>
            <person name="Whitman W."/>
        </authorList>
    </citation>
    <scope>NUCLEOTIDE SEQUENCE [LARGE SCALE GENOMIC DNA]</scope>
    <source>
        <strain evidence="6 7">CGMCC 1.07653</strain>
    </source>
</reference>
<comment type="cofactor">
    <cofactor evidence="3">
        <name>Zn(2+)</name>
        <dbReference type="ChEBI" id="CHEBI:29105"/>
    </cofactor>
    <text evidence="3">Binds 1 zinc ion per subunit.</text>
</comment>
<comment type="cofactor">
    <cofactor evidence="3">
        <name>Cu cation</name>
        <dbReference type="ChEBI" id="CHEBI:23378"/>
    </cofactor>
    <text evidence="3">Binds 1 copper ion per subunit.</text>
</comment>
<dbReference type="Proteomes" id="UP000242310">
    <property type="component" value="Unassembled WGS sequence"/>
</dbReference>
<name>A0A2P8HXC6_9BACI</name>
<dbReference type="GO" id="GO:0005507">
    <property type="term" value="F:copper ion binding"/>
    <property type="evidence" value="ECO:0007669"/>
    <property type="project" value="InterPro"/>
</dbReference>
<keyword evidence="3" id="KW-0560">Oxidoreductase</keyword>
<keyword evidence="7" id="KW-1185">Reference proteome</keyword>
<dbReference type="GO" id="GO:0004784">
    <property type="term" value="F:superoxide dismutase activity"/>
    <property type="evidence" value="ECO:0007669"/>
    <property type="project" value="UniProtKB-EC"/>
</dbReference>
<comment type="function">
    <text evidence="2">Destroys radicals which are normally produced within the cells and which are toxic to biological systems. May play a role in favoring mycobacterial survival in phagocytes.</text>
</comment>
<gene>
    <name evidence="6" type="ORF">B0H94_102153</name>
</gene>
<evidence type="ECO:0000313" key="6">
    <source>
        <dbReference type="EMBL" id="PSL50876.1"/>
    </source>
</evidence>
<comment type="similarity">
    <text evidence="1 3">Belongs to the Cu-Zn superoxide dismutase family.</text>
</comment>
<keyword evidence="3" id="KW-0479">Metal-binding</keyword>
<protein>
    <recommendedName>
        <fullName evidence="3">Superoxide dismutase [Cu-Zn]</fullName>
        <ecNumber evidence="3">1.15.1.1</ecNumber>
    </recommendedName>
</protein>
<evidence type="ECO:0000256" key="3">
    <source>
        <dbReference type="RuleBase" id="RU000393"/>
    </source>
</evidence>
<dbReference type="CDD" id="cd00305">
    <property type="entry name" value="Cu-Zn_Superoxide_Dismutase"/>
    <property type="match status" value="1"/>
</dbReference>
<dbReference type="PANTHER" id="PTHR10003">
    <property type="entry name" value="SUPEROXIDE DISMUTASE CU-ZN -RELATED"/>
    <property type="match status" value="1"/>
</dbReference>
<evidence type="ECO:0000256" key="2">
    <source>
        <dbReference type="ARBA" id="ARBA00024900"/>
    </source>
</evidence>
<evidence type="ECO:0000313" key="7">
    <source>
        <dbReference type="Proteomes" id="UP000242310"/>
    </source>
</evidence>
<dbReference type="OrthoDB" id="9792957at2"/>
<dbReference type="EC" id="1.15.1.1" evidence="3"/>
<dbReference type="AlphaFoldDB" id="A0A2P8HXC6"/>